<evidence type="ECO:0000256" key="1">
    <source>
        <dbReference type="ARBA" id="ARBA00006987"/>
    </source>
</evidence>
<feature type="chain" id="PRO_5016839568" evidence="2">
    <location>
        <begin position="24"/>
        <end position="323"/>
    </location>
</feature>
<reference evidence="3 4" key="1">
    <citation type="submission" date="2018-07" db="EMBL/GenBank/DDBJ databases">
        <authorList>
            <person name="Quirk P.G."/>
            <person name="Krulwich T.A."/>
        </authorList>
    </citation>
    <scope>NUCLEOTIDE SEQUENCE [LARGE SCALE GENOMIC DNA]</scope>
    <source>
        <strain evidence="3 4">CC-BB4</strain>
    </source>
</reference>
<keyword evidence="2" id="KW-0732">Signal</keyword>
<gene>
    <name evidence="3" type="ORF">DW352_09015</name>
</gene>
<comment type="similarity">
    <text evidence="1">Belongs to the UPF0065 (bug) family.</text>
</comment>
<dbReference type="PANTHER" id="PTHR42928:SF5">
    <property type="entry name" value="BLR1237 PROTEIN"/>
    <property type="match status" value="1"/>
</dbReference>
<dbReference type="Gene3D" id="3.40.190.150">
    <property type="entry name" value="Bordetella uptake gene, domain 1"/>
    <property type="match status" value="1"/>
</dbReference>
<evidence type="ECO:0000256" key="2">
    <source>
        <dbReference type="SAM" id="SignalP"/>
    </source>
</evidence>
<sequence length="323" mass="34285">MRIARLCALALAACLGWAAPAFAQDSYPNRSIKIIVPIPPGGAPDIVARLVGQYLSQSLGQPVVIENRSGANGNLAGEVAAKSPADGYTLLLAADSGIVINPHVYAKMTFDPMKDLVPISTVATNQFILAVNPKLPVKTLSEFVDYAKKANPPLSFANGGVGSQHFFAMEQLKQRAGFSLLNVTFRGGSPAMQSTVAGDTQVLFAGGESGGQFESGNLRPLAASGKERSKRYPNLPTIGETYPGYAVDIWLGLFAPAGTPAPIIAKLQKQVQEILARPDVAEKINVSGSLQPLILSPDEFAARIRSDDEKFSKLAKELNLKIE</sequence>
<dbReference type="InterPro" id="IPR042100">
    <property type="entry name" value="Bug_dom1"/>
</dbReference>
<dbReference type="Pfam" id="PF03401">
    <property type="entry name" value="TctC"/>
    <property type="match status" value="1"/>
</dbReference>
<accession>A0A345ZUP1</accession>
<dbReference type="PANTHER" id="PTHR42928">
    <property type="entry name" value="TRICARBOXYLATE-BINDING PROTEIN"/>
    <property type="match status" value="1"/>
</dbReference>
<proteinExistence type="inferred from homology"/>
<name>A0A345ZUP1_9HYPH</name>
<dbReference type="InterPro" id="IPR005064">
    <property type="entry name" value="BUG"/>
</dbReference>
<dbReference type="AlphaFoldDB" id="A0A345ZUP1"/>
<dbReference type="Proteomes" id="UP000254889">
    <property type="component" value="Chromosome"/>
</dbReference>
<protein>
    <submittedName>
        <fullName evidence="3">Tripartite tricarboxylate transporter substrate binding protein</fullName>
    </submittedName>
</protein>
<organism evidence="3 4">
    <name type="scientific">Pseudolabrys taiwanensis</name>
    <dbReference type="NCBI Taxonomy" id="331696"/>
    <lineage>
        <taxon>Bacteria</taxon>
        <taxon>Pseudomonadati</taxon>
        <taxon>Pseudomonadota</taxon>
        <taxon>Alphaproteobacteria</taxon>
        <taxon>Hyphomicrobiales</taxon>
        <taxon>Xanthobacteraceae</taxon>
        <taxon>Pseudolabrys</taxon>
    </lineage>
</organism>
<dbReference type="RefSeq" id="WP_115690487.1">
    <property type="nucleotide sequence ID" value="NZ_CP031417.1"/>
</dbReference>
<dbReference type="Gene3D" id="3.40.190.10">
    <property type="entry name" value="Periplasmic binding protein-like II"/>
    <property type="match status" value="1"/>
</dbReference>
<dbReference type="CDD" id="cd07012">
    <property type="entry name" value="PBP2_Bug_TTT"/>
    <property type="match status" value="1"/>
</dbReference>
<dbReference type="EMBL" id="CP031417">
    <property type="protein sequence ID" value="AXK80638.1"/>
    <property type="molecule type" value="Genomic_DNA"/>
</dbReference>
<dbReference type="KEGG" id="ptaw:DW352_09015"/>
<evidence type="ECO:0000313" key="3">
    <source>
        <dbReference type="EMBL" id="AXK80638.1"/>
    </source>
</evidence>
<dbReference type="OrthoDB" id="9780943at2"/>
<dbReference type="PIRSF" id="PIRSF017082">
    <property type="entry name" value="YflP"/>
    <property type="match status" value="1"/>
</dbReference>
<feature type="signal peptide" evidence="2">
    <location>
        <begin position="1"/>
        <end position="23"/>
    </location>
</feature>
<evidence type="ECO:0000313" key="4">
    <source>
        <dbReference type="Proteomes" id="UP000254889"/>
    </source>
</evidence>
<keyword evidence="4" id="KW-1185">Reference proteome</keyword>